<sequence length="1543" mass="167768">MSNNTISVSLAAGAIALALVTISSAASLRLIAPRWHSRKDGQLQRIYEDADGVATAETTAAYSTTGPKIAICLLALLGLGVSVAIAVLSTLDSNEGFFLENWFNATGWVLISLQALAVVYARAPVMTYDLGIYGSISAWFLLGGQCAQSIILAQVRSDIGPLPTFILRVAQLILTTAVAFANLTIPRRPGVFIDGSRPIDAMNTNSALSKYSFEWCNAVLRFAAKKGTLNMSDLPRPNADTRSADLAASWTRANLPGSLMLRIFLTHKWAFAGQWALAFVQAFGNFAPQFVLLQILRVLERRGSGEPITSEAFVWVAALGVMTVASSWVEGWLLWLSQADLSIPIRAELSALVFEKSMRRKDVKSVAKTAEGEVDEENVEAGAMKAEIDDEDMGQKSRQAIVNLIGVDAKRVADFAAFNFFFPGSFFKLVISFAFLIQLIGWRSLLAGLMTMVIILPANIIFSKRYSAAQDRLMKARDAKLAVVNEALQGMKQIKWTATENQWGAKIRKVRDRELRDLWSSLLNDTGLILCWIASPIMLSAASLATYAVLEGGLSPSVAFTSIGVFKQLELTLSIIPELTTDLIDAFVSVTRIEEYLSAPEIASDRKVSDTISFEHASVAWPCDDDTDEADKYVLRDIDIAFPKGELSIISGKTGSGKTLLLSAILGETDLLAGSVHVPLSPPLSSRNDAAATRDNWIIPSSIAYVAQIPWIENATVKENILFGLPLDEERYAKTIDVCALRADLAIMPDGEDTEIGAQGINLSGGQRWRLTFARALYSRAGILLLDDLFSALDAHVGRHIFEEALTGELGAGRTRILVTHHVALCRPRAKYLVELGEGTVEHAGLVAELEREGVMGEIVSHNETREEVEADEASTAVASDSSDVDTSGELLTRVDTKASAKKFVEEEGRETGAIKKVIYLGYLKSSGGVPFWSVAAVIFSILEITTLGRSWILKLWTGSDEEHTAHAMFTYAFQAPVVKGGNEEFHDNLVYYLALYVSVSLLSCFLGVFKHYYIFLGSIRASKQLFEDITYTVLRTPLRWIDTVPIGRVLNRFTADFVIVDARLAYDLSFGIMDVFSVIGIVIAGLFVSSYIFVLAFVLAAICLHFAMRYLAGAREVKRLESNAKSPIFETFNAALAGVATIRGFDKADVYVKRMYDLIDSHSTTTWHLWLFNRWMGLRMASVGALFCVAVSTTILLIPSISASLGGFALAFSLEYSAAIMWALRHYASLELDFNSAERVIEYANLPTETEKGIDPPAAWPSSGRLEVSDLVVGYAPDLPAILNGLSFSIAPNQRVGVVGRTGAGKSSLTLALFRFLDPRSGKIVIDGLDISTVKLQALRSRLAIIPQDPVLFSGTVRSNLDPFDEYEDAELRDALQRVHLVSAPTSRADSPSPPGSSSASASQGQTNTNPFASLSSPISESGLNLSQGQRQLLCLARAIVARPKILVLDEATSAVDMGTDALIQRSIREEFRDTTLVVIAHRLSTIADFDRILVMDKGVGVEFGGPRELMEQGGVFAGLVRGSGEGEALEGVIMGEGGKKE</sequence>
<dbReference type="SMART" id="SM00382">
    <property type="entry name" value="AAA"/>
    <property type="match status" value="2"/>
</dbReference>
<dbReference type="InterPro" id="IPR027417">
    <property type="entry name" value="P-loop_NTPase"/>
</dbReference>
<feature type="transmembrane region" description="Helical" evidence="12">
    <location>
        <begin position="6"/>
        <end position="32"/>
    </location>
</feature>
<feature type="transmembrane region" description="Helical" evidence="12">
    <location>
        <begin position="269"/>
        <end position="292"/>
    </location>
</feature>
<feature type="domain" description="ABC transmembrane type-1" evidence="14">
    <location>
        <begin position="276"/>
        <end position="585"/>
    </location>
</feature>
<dbReference type="InterPro" id="IPR003439">
    <property type="entry name" value="ABC_transporter-like_ATP-bd"/>
</dbReference>
<keyword evidence="5" id="KW-0677">Repeat</keyword>
<comment type="similarity">
    <text evidence="2">Belongs to the ABC transporter superfamily. ABCC family. Conjugate transporter (TC 3.A.1.208) subfamily.</text>
</comment>
<keyword evidence="7" id="KW-0067">ATP-binding</keyword>
<keyword evidence="16" id="KW-1185">Reference proteome</keyword>
<feature type="transmembrane region" description="Helical" evidence="12">
    <location>
        <begin position="130"/>
        <end position="153"/>
    </location>
</feature>
<evidence type="ECO:0000256" key="3">
    <source>
        <dbReference type="ARBA" id="ARBA00022448"/>
    </source>
</evidence>
<dbReference type="Pfam" id="PF00664">
    <property type="entry name" value="ABC_membrane"/>
    <property type="match status" value="2"/>
</dbReference>
<dbReference type="GeneID" id="28841044"/>
<dbReference type="InterPro" id="IPR011527">
    <property type="entry name" value="ABC1_TM_dom"/>
</dbReference>
<dbReference type="SUPFAM" id="SSF52540">
    <property type="entry name" value="P-loop containing nucleoside triphosphate hydrolases"/>
    <property type="match status" value="2"/>
</dbReference>
<evidence type="ECO:0000256" key="1">
    <source>
        <dbReference type="ARBA" id="ARBA00004141"/>
    </source>
</evidence>
<keyword evidence="3" id="KW-0813">Transport</keyword>
<dbReference type="PROSITE" id="PS50929">
    <property type="entry name" value="ABC_TM1F"/>
    <property type="match status" value="2"/>
</dbReference>
<evidence type="ECO:0000256" key="11">
    <source>
        <dbReference type="SAM" id="MobiDB-lite"/>
    </source>
</evidence>
<feature type="transmembrane region" description="Helical" evidence="12">
    <location>
        <begin position="102"/>
        <end position="123"/>
    </location>
</feature>
<dbReference type="Gene3D" id="1.20.1560.10">
    <property type="entry name" value="ABC transporter type 1, transmembrane domain"/>
    <property type="match status" value="2"/>
</dbReference>
<protein>
    <submittedName>
        <fullName evidence="15">Uncharacterized protein</fullName>
    </submittedName>
</protein>
<proteinExistence type="inferred from homology"/>
<feature type="transmembrane region" description="Helical" evidence="12">
    <location>
        <begin position="165"/>
        <end position="185"/>
    </location>
</feature>
<dbReference type="CDD" id="cd18604">
    <property type="entry name" value="ABC_6TM_VMR1_D2_like"/>
    <property type="match status" value="1"/>
</dbReference>
<dbReference type="InterPro" id="IPR050173">
    <property type="entry name" value="ABC_transporter_C-like"/>
</dbReference>
<feature type="domain" description="ABC transporter" evidence="13">
    <location>
        <begin position="612"/>
        <end position="863"/>
    </location>
</feature>
<dbReference type="FunFam" id="3.40.50.300:FF:000610">
    <property type="entry name" value="Multidrug resistance-associated ABC transporter"/>
    <property type="match status" value="1"/>
</dbReference>
<dbReference type="CDD" id="cd03250">
    <property type="entry name" value="ABCC_MRP_domain1"/>
    <property type="match status" value="1"/>
</dbReference>
<evidence type="ECO:0000256" key="9">
    <source>
        <dbReference type="ARBA" id="ARBA00023136"/>
    </source>
</evidence>
<keyword evidence="6" id="KW-0547">Nucleotide-binding</keyword>
<feature type="region of interest" description="Disordered" evidence="11">
    <location>
        <begin position="1385"/>
        <end position="1415"/>
    </location>
</feature>
<keyword evidence="9 12" id="KW-0472">Membrane</keyword>
<evidence type="ECO:0000256" key="7">
    <source>
        <dbReference type="ARBA" id="ARBA00022840"/>
    </source>
</evidence>
<dbReference type="GO" id="GO:0005524">
    <property type="term" value="F:ATP binding"/>
    <property type="evidence" value="ECO:0007669"/>
    <property type="project" value="UniProtKB-KW"/>
</dbReference>
<dbReference type="PROSITE" id="PS00211">
    <property type="entry name" value="ABC_TRANSPORTER_1"/>
    <property type="match status" value="1"/>
</dbReference>
<evidence type="ECO:0000256" key="2">
    <source>
        <dbReference type="ARBA" id="ARBA00009726"/>
    </source>
</evidence>
<dbReference type="SUPFAM" id="SSF90123">
    <property type="entry name" value="ABC transporter transmembrane region"/>
    <property type="match status" value="2"/>
</dbReference>
<reference evidence="16" key="2">
    <citation type="journal article" date="2018" name="Nat. Commun.">
        <title>Extreme sensitivity to ultraviolet light in the fungal pathogen causing white-nose syndrome of bats.</title>
        <authorList>
            <person name="Palmer J.M."/>
            <person name="Drees K.P."/>
            <person name="Foster J.T."/>
            <person name="Lindner D.L."/>
        </authorList>
    </citation>
    <scope>NUCLEOTIDE SEQUENCE [LARGE SCALE GENOMIC DNA]</scope>
    <source>
        <strain evidence="16">UAMH 10579</strain>
    </source>
</reference>
<evidence type="ECO:0000259" key="14">
    <source>
        <dbReference type="PROSITE" id="PS50929"/>
    </source>
</evidence>
<dbReference type="Proteomes" id="UP000091956">
    <property type="component" value="Unassembled WGS sequence"/>
</dbReference>
<keyword evidence="8 12" id="KW-1133">Transmembrane helix</keyword>
<feature type="region of interest" description="Disordered" evidence="11">
    <location>
        <begin position="865"/>
        <end position="884"/>
    </location>
</feature>
<dbReference type="FunFam" id="3.40.50.300:FF:000825">
    <property type="entry name" value="ABC bile acid transporter"/>
    <property type="match status" value="1"/>
</dbReference>
<feature type="transmembrane region" description="Helical" evidence="12">
    <location>
        <begin position="930"/>
        <end position="953"/>
    </location>
</feature>
<feature type="transmembrane region" description="Helical" evidence="12">
    <location>
        <begin position="420"/>
        <end position="439"/>
    </location>
</feature>
<dbReference type="InterPro" id="IPR017871">
    <property type="entry name" value="ABC_transporter-like_CS"/>
</dbReference>
<feature type="transmembrane region" description="Helical" evidence="12">
    <location>
        <begin position="990"/>
        <end position="1010"/>
    </location>
</feature>
<dbReference type="STRING" id="342668.A0A1B8GH91"/>
<dbReference type="FunFam" id="1.20.1560.10:FF:000013">
    <property type="entry name" value="ABC transporter C family member 2"/>
    <property type="match status" value="1"/>
</dbReference>
<dbReference type="GO" id="GO:0016887">
    <property type="term" value="F:ATP hydrolysis activity"/>
    <property type="evidence" value="ECO:0007669"/>
    <property type="project" value="InterPro"/>
</dbReference>
<feature type="domain" description="ABC transmembrane type-1" evidence="14">
    <location>
        <begin position="988"/>
        <end position="1233"/>
    </location>
</feature>
<dbReference type="GO" id="GO:0140359">
    <property type="term" value="F:ABC-type transporter activity"/>
    <property type="evidence" value="ECO:0007669"/>
    <property type="project" value="InterPro"/>
</dbReference>
<dbReference type="GO" id="GO:0005737">
    <property type="term" value="C:cytoplasm"/>
    <property type="evidence" value="ECO:0007669"/>
    <property type="project" value="UniProtKB-ARBA"/>
</dbReference>
<dbReference type="CDD" id="cd18596">
    <property type="entry name" value="ABC_6TM_VMR1_D1_like"/>
    <property type="match status" value="1"/>
</dbReference>
<dbReference type="RefSeq" id="XP_018128940.1">
    <property type="nucleotide sequence ID" value="XM_018277091.2"/>
</dbReference>
<comment type="subcellular location">
    <subcellularLocation>
        <location evidence="1">Membrane</location>
        <topology evidence="1">Multi-pass membrane protein</topology>
    </subcellularLocation>
</comment>
<evidence type="ECO:0000256" key="5">
    <source>
        <dbReference type="ARBA" id="ARBA00022737"/>
    </source>
</evidence>
<evidence type="ECO:0000256" key="4">
    <source>
        <dbReference type="ARBA" id="ARBA00022692"/>
    </source>
</evidence>
<feature type="transmembrane region" description="Helical" evidence="12">
    <location>
        <begin position="445"/>
        <end position="462"/>
    </location>
</feature>
<gene>
    <name evidence="15" type="ORF">VE01_07658</name>
</gene>
<dbReference type="Gene3D" id="3.40.50.300">
    <property type="entry name" value="P-loop containing nucleotide triphosphate hydrolases"/>
    <property type="match status" value="2"/>
</dbReference>
<keyword evidence="10" id="KW-0325">Glycoprotein</keyword>
<dbReference type="PROSITE" id="PS50893">
    <property type="entry name" value="ABC_TRANSPORTER_2"/>
    <property type="match status" value="2"/>
</dbReference>
<evidence type="ECO:0000256" key="12">
    <source>
        <dbReference type="SAM" id="Phobius"/>
    </source>
</evidence>
<evidence type="ECO:0000256" key="10">
    <source>
        <dbReference type="ARBA" id="ARBA00023180"/>
    </source>
</evidence>
<dbReference type="EMBL" id="KV460237">
    <property type="protein sequence ID" value="OBT95207.1"/>
    <property type="molecule type" value="Genomic_DNA"/>
</dbReference>
<accession>A0A1B8GH91</accession>
<feature type="transmembrane region" description="Helical" evidence="12">
    <location>
        <begin position="69"/>
        <end position="90"/>
    </location>
</feature>
<feature type="transmembrane region" description="Helical" evidence="12">
    <location>
        <begin position="312"/>
        <end position="336"/>
    </location>
</feature>
<evidence type="ECO:0000259" key="13">
    <source>
        <dbReference type="PROSITE" id="PS50893"/>
    </source>
</evidence>
<name>A0A1B8GH91_9PEZI</name>
<evidence type="ECO:0000256" key="8">
    <source>
        <dbReference type="ARBA" id="ARBA00022989"/>
    </source>
</evidence>
<feature type="compositionally biased region" description="Low complexity" evidence="11">
    <location>
        <begin position="874"/>
        <end position="884"/>
    </location>
</feature>
<reference evidence="15 16" key="1">
    <citation type="submission" date="2016-03" db="EMBL/GenBank/DDBJ databases">
        <title>Comparative genomics of Pseudogymnoascus destructans, the fungus causing white-nose syndrome of bats.</title>
        <authorList>
            <person name="Palmer J.M."/>
            <person name="Drees K.P."/>
            <person name="Foster J.T."/>
            <person name="Lindner D.L."/>
        </authorList>
    </citation>
    <scope>NUCLEOTIDE SEQUENCE [LARGE SCALE GENOMIC DNA]</scope>
    <source>
        <strain evidence="15 16">UAMH 10579</strain>
    </source>
</reference>
<dbReference type="InterPro" id="IPR003593">
    <property type="entry name" value="AAA+_ATPase"/>
</dbReference>
<dbReference type="GO" id="GO:0016020">
    <property type="term" value="C:membrane"/>
    <property type="evidence" value="ECO:0007669"/>
    <property type="project" value="UniProtKB-SubCell"/>
</dbReference>
<evidence type="ECO:0000313" key="15">
    <source>
        <dbReference type="EMBL" id="OBT95207.1"/>
    </source>
</evidence>
<dbReference type="InterPro" id="IPR036640">
    <property type="entry name" value="ABC1_TM_sf"/>
</dbReference>
<dbReference type="Pfam" id="PF00005">
    <property type="entry name" value="ABC_tran"/>
    <property type="match status" value="2"/>
</dbReference>
<dbReference type="PANTHER" id="PTHR24223:SF456">
    <property type="entry name" value="MULTIDRUG RESISTANCE-ASSOCIATED PROTEIN LETHAL(2)03659"/>
    <property type="match status" value="1"/>
</dbReference>
<evidence type="ECO:0000313" key="16">
    <source>
        <dbReference type="Proteomes" id="UP000091956"/>
    </source>
</evidence>
<feature type="transmembrane region" description="Helical" evidence="12">
    <location>
        <begin position="1179"/>
        <end position="1199"/>
    </location>
</feature>
<feature type="domain" description="ABC transporter" evidence="13">
    <location>
        <begin position="1267"/>
        <end position="1524"/>
    </location>
</feature>
<dbReference type="PANTHER" id="PTHR24223">
    <property type="entry name" value="ATP-BINDING CASSETTE SUB-FAMILY C"/>
    <property type="match status" value="1"/>
</dbReference>
<keyword evidence="4 12" id="KW-0812">Transmembrane</keyword>
<organism evidence="15 16">
    <name type="scientific">Pseudogymnoascus verrucosus</name>
    <dbReference type="NCBI Taxonomy" id="342668"/>
    <lineage>
        <taxon>Eukaryota</taxon>
        <taxon>Fungi</taxon>
        <taxon>Dikarya</taxon>
        <taxon>Ascomycota</taxon>
        <taxon>Pezizomycotina</taxon>
        <taxon>Leotiomycetes</taxon>
        <taxon>Thelebolales</taxon>
        <taxon>Thelebolaceae</taxon>
        <taxon>Pseudogymnoascus</taxon>
    </lineage>
</organism>
<feature type="compositionally biased region" description="Low complexity" evidence="11">
    <location>
        <begin position="1397"/>
        <end position="1407"/>
    </location>
</feature>
<dbReference type="CDD" id="cd03244">
    <property type="entry name" value="ABCC_MRP_domain2"/>
    <property type="match status" value="1"/>
</dbReference>
<dbReference type="OrthoDB" id="6500128at2759"/>
<evidence type="ECO:0000256" key="6">
    <source>
        <dbReference type="ARBA" id="ARBA00022741"/>
    </source>
</evidence>